<dbReference type="GO" id="GO:0004315">
    <property type="term" value="F:3-oxoacyl-[acyl-carrier-protein] synthase activity"/>
    <property type="evidence" value="ECO:0007669"/>
    <property type="project" value="InterPro"/>
</dbReference>
<name>A0A7Z0WTB6_9PSEU</name>
<dbReference type="PROSITE" id="PS52004">
    <property type="entry name" value="KS3_2"/>
    <property type="match status" value="1"/>
</dbReference>
<dbReference type="SUPFAM" id="SSF53901">
    <property type="entry name" value="Thiolase-like"/>
    <property type="match status" value="2"/>
</dbReference>
<keyword evidence="2 4" id="KW-0808">Transferase</keyword>
<keyword evidence="3" id="KW-0012">Acyltransferase</keyword>
<dbReference type="GO" id="GO:0006633">
    <property type="term" value="P:fatty acid biosynthetic process"/>
    <property type="evidence" value="ECO:0007669"/>
    <property type="project" value="InterPro"/>
</dbReference>
<organism evidence="6 7">
    <name type="scientific">Actinophytocola xinjiangensis</name>
    <dbReference type="NCBI Taxonomy" id="485602"/>
    <lineage>
        <taxon>Bacteria</taxon>
        <taxon>Bacillati</taxon>
        <taxon>Actinomycetota</taxon>
        <taxon>Actinomycetes</taxon>
        <taxon>Pseudonocardiales</taxon>
        <taxon>Pseudonocardiaceae</taxon>
    </lineage>
</organism>
<comment type="caution">
    <text evidence="6">The sequence shown here is derived from an EMBL/GenBank/DDBJ whole genome shotgun (WGS) entry which is preliminary data.</text>
</comment>
<sequence length="399" mass="40912">MTGLGMVSPAGIGVAASWPRIVRGEPTATPDPALAGLPVDFSCRVPDFDPTELLNPRTVWRQSRCTQLALLAAGEAIADAGLDHRTWDATRVGVVIGNCLGGTATFEQQHGALHEQGTDAVTPLLIPLIGQSSPSGGIAIEFNAKGPSWSVGAACASGSLALGSARELLRQGLCDVVIAGGTESALSPTIVTGFARMGALSTRRSDPGAASRPFDVDRDGFVSAEGAGVVVLERAEDAVARRAHVHARISGYAMTTDSYHISAPRPDGAEVERAVREALADAGVGVSDVDHVNAHGTSTKLNDLNESAVLRRVLGDRPAVTSVKGALGHSLAAAGAIETVCTVLSVEHGVVPATANLDSQDPEIDLDLVAKVPREIPVRAAINNSFGFGGANTVVVVTG</sequence>
<dbReference type="SMART" id="SM00825">
    <property type="entry name" value="PKS_KS"/>
    <property type="match status" value="1"/>
</dbReference>
<reference evidence="6 7" key="1">
    <citation type="submission" date="2016-12" db="EMBL/GenBank/DDBJ databases">
        <title>The draft genome sequence of Actinophytocola xinjiangensis.</title>
        <authorList>
            <person name="Wang W."/>
            <person name="Yuan L."/>
        </authorList>
    </citation>
    <scope>NUCLEOTIDE SEQUENCE [LARGE SCALE GENOMIC DNA]</scope>
    <source>
        <strain evidence="6 7">CGMCC 4.4663</strain>
    </source>
</reference>
<evidence type="ECO:0000256" key="2">
    <source>
        <dbReference type="ARBA" id="ARBA00022679"/>
    </source>
</evidence>
<evidence type="ECO:0000256" key="4">
    <source>
        <dbReference type="RuleBase" id="RU003694"/>
    </source>
</evidence>
<keyword evidence="7" id="KW-1185">Reference proteome</keyword>
<evidence type="ECO:0000313" key="7">
    <source>
        <dbReference type="Proteomes" id="UP000185696"/>
    </source>
</evidence>
<gene>
    <name evidence="6" type="ORF">BLA60_01910</name>
</gene>
<proteinExistence type="inferred from homology"/>
<dbReference type="PANTHER" id="PTHR11712">
    <property type="entry name" value="POLYKETIDE SYNTHASE-RELATED"/>
    <property type="match status" value="1"/>
</dbReference>
<dbReference type="NCBIfam" id="NF005589">
    <property type="entry name" value="PRK07314.1"/>
    <property type="match status" value="1"/>
</dbReference>
<dbReference type="InterPro" id="IPR000794">
    <property type="entry name" value="Beta-ketoacyl_synthase"/>
</dbReference>
<dbReference type="AlphaFoldDB" id="A0A7Z0WTB6"/>
<dbReference type="PANTHER" id="PTHR11712:SF347">
    <property type="entry name" value="BETA KETOACYL-ACYL CARRIER PROTEIN SYNTHASE"/>
    <property type="match status" value="1"/>
</dbReference>
<dbReference type="InterPro" id="IPR014030">
    <property type="entry name" value="Ketoacyl_synth_N"/>
</dbReference>
<dbReference type="CDD" id="cd00834">
    <property type="entry name" value="KAS_I_II"/>
    <property type="match status" value="1"/>
</dbReference>
<dbReference type="OrthoDB" id="9808669at2"/>
<dbReference type="EMBL" id="MSIF01000001">
    <property type="protein sequence ID" value="OLF14504.1"/>
    <property type="molecule type" value="Genomic_DNA"/>
</dbReference>
<dbReference type="InterPro" id="IPR018201">
    <property type="entry name" value="Ketoacyl_synth_AS"/>
</dbReference>
<dbReference type="Pfam" id="PF00109">
    <property type="entry name" value="ketoacyl-synt"/>
    <property type="match status" value="1"/>
</dbReference>
<dbReference type="FunFam" id="3.40.47.10:FF:000029">
    <property type="entry name" value="3-oxoacyl-[acyl-carrier-protein] synthase 1"/>
    <property type="match status" value="1"/>
</dbReference>
<evidence type="ECO:0000313" key="6">
    <source>
        <dbReference type="EMBL" id="OLF14504.1"/>
    </source>
</evidence>
<accession>A0A7Z0WTB6</accession>
<dbReference type="Pfam" id="PF02801">
    <property type="entry name" value="Ketoacyl-synt_C"/>
    <property type="match status" value="1"/>
</dbReference>
<dbReference type="InterPro" id="IPR016039">
    <property type="entry name" value="Thiolase-like"/>
</dbReference>
<dbReference type="Gene3D" id="3.40.47.10">
    <property type="match status" value="2"/>
</dbReference>
<protein>
    <submittedName>
        <fullName evidence="6">3-oxoacyl-ACP synthase</fullName>
    </submittedName>
</protein>
<dbReference type="InterPro" id="IPR020841">
    <property type="entry name" value="PKS_Beta-ketoAc_synthase_dom"/>
</dbReference>
<evidence type="ECO:0000256" key="3">
    <source>
        <dbReference type="ARBA" id="ARBA00023315"/>
    </source>
</evidence>
<dbReference type="PROSITE" id="PS00606">
    <property type="entry name" value="KS3_1"/>
    <property type="match status" value="1"/>
</dbReference>
<dbReference type="Proteomes" id="UP000185696">
    <property type="component" value="Unassembled WGS sequence"/>
</dbReference>
<dbReference type="InterPro" id="IPR014031">
    <property type="entry name" value="Ketoacyl_synth_C"/>
</dbReference>
<evidence type="ECO:0000256" key="1">
    <source>
        <dbReference type="ARBA" id="ARBA00008467"/>
    </source>
</evidence>
<evidence type="ECO:0000259" key="5">
    <source>
        <dbReference type="PROSITE" id="PS52004"/>
    </source>
</evidence>
<comment type="similarity">
    <text evidence="1 4">Belongs to the thiolase-like superfamily. Beta-ketoacyl-ACP synthases family.</text>
</comment>
<feature type="domain" description="Ketosynthase family 3 (KS3)" evidence="5">
    <location>
        <begin position="1"/>
        <end position="399"/>
    </location>
</feature>